<dbReference type="Proteomes" id="UP001642409">
    <property type="component" value="Unassembled WGS sequence"/>
</dbReference>
<dbReference type="EMBL" id="CATOUU010001060">
    <property type="protein sequence ID" value="CAI9969519.1"/>
    <property type="molecule type" value="Genomic_DNA"/>
</dbReference>
<feature type="transmembrane region" description="Helical" evidence="1">
    <location>
        <begin position="49"/>
        <end position="67"/>
    </location>
</feature>
<sequence length="134" mass="15494">MSTTQPHSEGVAFSLVRGQVNSLTRGQNCKQLMVLKMYVCFSYVVGDNVFSITIFKIFQVLMLITLLELCKKQDKYLPNPKRKEYNTQTNQGAINIQKQVVSKLMIIVQSFYKRNLISKDHCGIFQISEENREH</sequence>
<organism evidence="3">
    <name type="scientific">Hexamita inflata</name>
    <dbReference type="NCBI Taxonomy" id="28002"/>
    <lineage>
        <taxon>Eukaryota</taxon>
        <taxon>Metamonada</taxon>
        <taxon>Diplomonadida</taxon>
        <taxon>Hexamitidae</taxon>
        <taxon>Hexamitinae</taxon>
        <taxon>Hexamita</taxon>
    </lineage>
</organism>
<evidence type="ECO:0000313" key="4">
    <source>
        <dbReference type="EMBL" id="CAL6027899.1"/>
    </source>
</evidence>
<reference evidence="3" key="1">
    <citation type="submission" date="2023-06" db="EMBL/GenBank/DDBJ databases">
        <authorList>
            <person name="Kurt Z."/>
        </authorList>
    </citation>
    <scope>NUCLEOTIDE SEQUENCE</scope>
</reference>
<dbReference type="AlphaFoldDB" id="A0AA86UVI5"/>
<evidence type="ECO:0000256" key="1">
    <source>
        <dbReference type="SAM" id="Phobius"/>
    </source>
</evidence>
<name>A0AA86UVI5_9EUKA</name>
<keyword evidence="1" id="KW-1133">Transmembrane helix</keyword>
<dbReference type="EMBL" id="CATOUU010000918">
    <property type="protein sequence ID" value="CAI9959397.1"/>
    <property type="molecule type" value="Genomic_DNA"/>
</dbReference>
<accession>A0AA86UVI5</accession>
<evidence type="ECO:0000313" key="3">
    <source>
        <dbReference type="EMBL" id="CAI9969519.1"/>
    </source>
</evidence>
<evidence type="ECO:0000313" key="6">
    <source>
        <dbReference type="Proteomes" id="UP001642409"/>
    </source>
</evidence>
<keyword evidence="1" id="KW-0472">Membrane</keyword>
<gene>
    <name evidence="4" type="ORF">HINF_LOCUS31544</name>
    <name evidence="2" type="ORF">HINF_LOCUS47042</name>
    <name evidence="3" type="ORF">HINF_LOCUS57164</name>
    <name evidence="5" type="ORF">HINF_LOCUS67067</name>
</gene>
<keyword evidence="6" id="KW-1185">Reference proteome</keyword>
<evidence type="ECO:0000313" key="5">
    <source>
        <dbReference type="EMBL" id="CAL6093597.1"/>
    </source>
</evidence>
<protein>
    <submittedName>
        <fullName evidence="4">Hypothetical_protein</fullName>
    </submittedName>
</protein>
<comment type="caution">
    <text evidence="3">The sequence shown here is derived from an EMBL/GenBank/DDBJ whole genome shotgun (WGS) entry which is preliminary data.</text>
</comment>
<proteinExistence type="predicted"/>
<dbReference type="EMBL" id="CAXDID020000106">
    <property type="protein sequence ID" value="CAL6027899.1"/>
    <property type="molecule type" value="Genomic_DNA"/>
</dbReference>
<evidence type="ECO:0000313" key="2">
    <source>
        <dbReference type="EMBL" id="CAI9959397.1"/>
    </source>
</evidence>
<reference evidence="4 6" key="2">
    <citation type="submission" date="2024-07" db="EMBL/GenBank/DDBJ databases">
        <authorList>
            <person name="Akdeniz Z."/>
        </authorList>
    </citation>
    <scope>NUCLEOTIDE SEQUENCE [LARGE SCALE GENOMIC DNA]</scope>
</reference>
<dbReference type="EMBL" id="CAXDID020000459">
    <property type="protein sequence ID" value="CAL6093597.1"/>
    <property type="molecule type" value="Genomic_DNA"/>
</dbReference>
<keyword evidence="1" id="KW-0812">Transmembrane</keyword>